<evidence type="ECO:0000313" key="2">
    <source>
        <dbReference type="Proteomes" id="UP001202581"/>
    </source>
</evidence>
<reference evidence="1" key="1">
    <citation type="submission" date="2021-12" db="EMBL/GenBank/DDBJ databases">
        <authorList>
            <person name="Khadka S."/>
            <person name="Uribe D.A."/>
            <person name="Klipsch I.N."/>
            <person name="Rene S.R."/>
            <person name="Jimenez M.L."/>
            <person name="Saini B.K."/>
            <person name="Zugasti M."/>
            <person name="Bullon R.M."/>
            <person name="Sharp C.D."/>
            <person name="Kapinga K.O."/>
            <person name="Warner C.P."/>
            <person name="Sarinana J."/>
            <person name="Jimenez A."/>
            <person name="Layton S.R."/>
            <person name="Nayek S."/>
            <person name="Hughes L.E."/>
            <person name="Garlena R.A."/>
            <person name="Russell D.A."/>
            <person name="Jacobs-Sera D."/>
            <person name="Hatfull G.F."/>
        </authorList>
    </citation>
    <scope>NUCLEOTIDE SEQUENCE</scope>
</reference>
<protein>
    <submittedName>
        <fullName evidence="1">Uncharacterized protein</fullName>
    </submittedName>
</protein>
<gene>
    <name evidence="1" type="primary">208</name>
    <name evidence="1" type="ORF">SEA_TOMAS_208</name>
</gene>
<dbReference type="GeneID" id="77926926"/>
<organism evidence="1 2">
    <name type="scientific">Streptomyces phage Tomas</name>
    <dbReference type="NCBI Taxonomy" id="2914443"/>
    <lineage>
        <taxon>Viruses</taxon>
        <taxon>Duplodnaviria</taxon>
        <taxon>Heunggongvirae</taxon>
        <taxon>Uroviricota</taxon>
        <taxon>Caudoviricetes</taxon>
        <taxon>Stanwilliamsviridae</taxon>
        <taxon>Boydwoodruffvirinae</taxon>
        <taxon>Tomasvirus</taxon>
        <taxon>Tomasvirus tomas</taxon>
    </lineage>
</organism>
<proteinExistence type="predicted"/>
<dbReference type="Proteomes" id="UP001202581">
    <property type="component" value="Segment"/>
</dbReference>
<evidence type="ECO:0000313" key="1">
    <source>
        <dbReference type="EMBL" id="UMO76356.1"/>
    </source>
</evidence>
<dbReference type="RefSeq" id="YP_010651295.1">
    <property type="nucleotide sequence ID" value="NC_070781.1"/>
</dbReference>
<accession>A0AA49BRT5</accession>
<dbReference type="KEGG" id="vg:77926926"/>
<name>A0AA49BRT5_9CAUD</name>
<sequence>MSYDTSTKVVVKGHGKGTITAVAKDMLYGVTTKKFVVELAKGGKVTVVREQLKKGK</sequence>
<dbReference type="EMBL" id="OL829978">
    <property type="protein sequence ID" value="UMO76356.1"/>
    <property type="molecule type" value="Genomic_DNA"/>
</dbReference>
<keyword evidence="2" id="KW-1185">Reference proteome</keyword>